<dbReference type="InterPro" id="IPR011053">
    <property type="entry name" value="Single_hybrid_motif"/>
</dbReference>
<dbReference type="Pfam" id="PF00533">
    <property type="entry name" value="BRCT"/>
    <property type="match status" value="1"/>
</dbReference>
<evidence type="ECO:0000256" key="5">
    <source>
        <dbReference type="ARBA" id="ARBA00048336"/>
    </source>
</evidence>
<gene>
    <name evidence="11" type="primary">LOC100366520</name>
</gene>
<dbReference type="InterPro" id="IPR036420">
    <property type="entry name" value="BRCT_dom_sf"/>
</dbReference>
<keyword evidence="10" id="KW-1185">Reference proteome</keyword>
<dbReference type="Gene3D" id="3.40.50.1000">
    <property type="entry name" value="HAD superfamily/HAD-like"/>
    <property type="match status" value="1"/>
</dbReference>
<dbReference type="InterPro" id="IPR039189">
    <property type="entry name" value="Fcp1"/>
</dbReference>
<dbReference type="SUPFAM" id="SSF52113">
    <property type="entry name" value="BRCT domain"/>
    <property type="match status" value="1"/>
</dbReference>
<keyword evidence="2 6" id="KW-0378">Hydrolase</keyword>
<dbReference type="PANTHER" id="PTHR23081:SF36">
    <property type="entry name" value="RNA POLYMERASE II SUBUNIT A C-TERMINAL DOMAIN PHOSPHATASE"/>
    <property type="match status" value="1"/>
</dbReference>
<evidence type="ECO:0000256" key="6">
    <source>
        <dbReference type="RuleBase" id="RU366066"/>
    </source>
</evidence>
<evidence type="ECO:0000313" key="11">
    <source>
        <dbReference type="RefSeq" id="XP_006819784.1"/>
    </source>
</evidence>
<evidence type="ECO:0000259" key="8">
    <source>
        <dbReference type="PROSITE" id="PS50172"/>
    </source>
</evidence>
<feature type="domain" description="FCP1 homology" evidence="9">
    <location>
        <begin position="150"/>
        <end position="316"/>
    </location>
</feature>
<feature type="compositionally biased region" description="Acidic residues" evidence="7">
    <location>
        <begin position="755"/>
        <end position="772"/>
    </location>
</feature>
<feature type="region of interest" description="Disordered" evidence="7">
    <location>
        <begin position="321"/>
        <end position="373"/>
    </location>
</feature>
<dbReference type="SMART" id="SM00577">
    <property type="entry name" value="CPDc"/>
    <property type="match status" value="1"/>
</dbReference>
<dbReference type="CDD" id="cd07521">
    <property type="entry name" value="HAD_FCP1-like"/>
    <property type="match status" value="1"/>
</dbReference>
<feature type="compositionally biased region" description="Polar residues" evidence="7">
    <location>
        <begin position="738"/>
        <end position="754"/>
    </location>
</feature>
<reference evidence="11" key="1">
    <citation type="submission" date="2025-08" db="UniProtKB">
        <authorList>
            <consortium name="RefSeq"/>
        </authorList>
    </citation>
    <scope>IDENTIFICATION</scope>
    <source>
        <tissue evidence="11">Testes</tissue>
    </source>
</reference>
<feature type="compositionally biased region" description="Basic and acidic residues" evidence="7">
    <location>
        <begin position="344"/>
        <end position="364"/>
    </location>
</feature>
<feature type="region of interest" description="Disordered" evidence="7">
    <location>
        <begin position="416"/>
        <end position="503"/>
    </location>
</feature>
<comment type="subcellular location">
    <subcellularLocation>
        <location evidence="1 6">Nucleus</location>
    </subcellularLocation>
</comment>
<feature type="compositionally biased region" description="Low complexity" evidence="7">
    <location>
        <begin position="656"/>
        <end position="668"/>
    </location>
</feature>
<comment type="catalytic activity">
    <reaction evidence="4 6">
        <text>O-phospho-L-seryl-[protein] + H2O = L-seryl-[protein] + phosphate</text>
        <dbReference type="Rhea" id="RHEA:20629"/>
        <dbReference type="Rhea" id="RHEA-COMP:9863"/>
        <dbReference type="Rhea" id="RHEA-COMP:11604"/>
        <dbReference type="ChEBI" id="CHEBI:15377"/>
        <dbReference type="ChEBI" id="CHEBI:29999"/>
        <dbReference type="ChEBI" id="CHEBI:43474"/>
        <dbReference type="ChEBI" id="CHEBI:83421"/>
        <dbReference type="EC" id="3.1.3.16"/>
    </reaction>
</comment>
<sequence>MASLLKTVCLPGTISCRITKWKVKSGSKVNQGTVLAVYEQEKAENGNTNASEKLKLKSTEVGTVYDLLAKEGQVVPPGLAVVQIEGCAHPTVMKDMCAECGADLRQTEGNPGERVWATTASISMVHSVPELQVSQEEAVQLAKEDEQRLLKSRKLVCIVDLDQTIIHTTMDNVPENLKDVYHFQLWSGPQYPWFHTRIRPKCKEFLEKISKLYELHIFTFGARLYAHMIAGFIDPDKKLFSHRIVSRDECFDASSKTANLQAIFPCGDNMVCIIDDREDVWNFAPNMIHVKPYHYFEGTGDINVPSGLQCKDMEQTGMPTVEQENNNIPKCKDQVEGNNGQQSKAKETSCETVKEEETPIKDLGEETDNNCENTQKVEVVDSDIAGSVEKCLGDPLNKGDSSEMGDTASQYSEIENANKSDVSEHAQRKNGNSKDKDINNSQQIDNDNTKEKYISKEKDNDNSKEIDDDNDKEKDNGNSKEKEISTKNENETESKDSLPDKDNDDYLMYLEDILVNIHTKFYNAYDKLQKNQNDCNTSSVPDLKEVVPSLRQVLKGTNILFSGVFPTNMSPEKSRAWKVAQTLGANVQSSFVPKLKDKTNAATATTHVVAAKAGTVKVKQAQCTRGIHIVTPEWLWCCYDRWERVDERIFRLKLSDGSSSTSSSRSNSPAIRSKDFRKKQLPIQPPEPPPVAIYDPVTGKRIRKDPGIPSTQPGTCKESGKIPKVEEKSTKSRKDFSRQPSISETVNPLYSFSSDELEEMDKEVEDIFGESDSDNRDGSGSSSSDSETLGSATRPPSSSSSGESLSGEHPRGWKRKRRPRDHDNDEIIIRQQKRRHDSSSSAGLSEDGDVSSDEDKMAAAIDDLLTYSKKL</sequence>
<accession>A0ABM0MIE3</accession>
<evidence type="ECO:0000256" key="1">
    <source>
        <dbReference type="ARBA" id="ARBA00004123"/>
    </source>
</evidence>
<evidence type="ECO:0000256" key="7">
    <source>
        <dbReference type="SAM" id="MobiDB-lite"/>
    </source>
</evidence>
<name>A0ABM0MIE3_SACKO</name>
<dbReference type="InterPro" id="IPR001357">
    <property type="entry name" value="BRCT_dom"/>
</dbReference>
<dbReference type="Pfam" id="PF03031">
    <property type="entry name" value="NIF"/>
    <property type="match status" value="1"/>
</dbReference>
<dbReference type="Gene3D" id="1.10.287.10">
    <property type="entry name" value="S15/NS1, RNA-binding"/>
    <property type="match status" value="1"/>
</dbReference>
<comment type="function">
    <text evidence="6">This promotes the activity of RNA polymerase II.</text>
</comment>
<dbReference type="CDD" id="cd17729">
    <property type="entry name" value="BRCT_CTDP1"/>
    <property type="match status" value="1"/>
</dbReference>
<dbReference type="InterPro" id="IPR004274">
    <property type="entry name" value="FCP1_dom"/>
</dbReference>
<feature type="compositionally biased region" description="Basic and acidic residues" evidence="7">
    <location>
        <begin position="416"/>
        <end position="438"/>
    </location>
</feature>
<dbReference type="SMART" id="SM00292">
    <property type="entry name" value="BRCT"/>
    <property type="match status" value="1"/>
</dbReference>
<dbReference type="InterPro" id="IPR015388">
    <property type="entry name" value="FCP1_C"/>
</dbReference>
<dbReference type="PANTHER" id="PTHR23081">
    <property type="entry name" value="RNA POLYMERASE II CTD PHOSPHATASE"/>
    <property type="match status" value="1"/>
</dbReference>
<dbReference type="Pfam" id="PF09309">
    <property type="entry name" value="FCP1_C"/>
    <property type="match status" value="1"/>
</dbReference>
<organism evidence="10 11">
    <name type="scientific">Saccoglossus kowalevskii</name>
    <name type="common">Acorn worm</name>
    <dbReference type="NCBI Taxonomy" id="10224"/>
    <lineage>
        <taxon>Eukaryota</taxon>
        <taxon>Metazoa</taxon>
        <taxon>Hemichordata</taxon>
        <taxon>Enteropneusta</taxon>
        <taxon>Harrimaniidae</taxon>
        <taxon>Saccoglossus</taxon>
    </lineage>
</organism>
<protein>
    <recommendedName>
        <fullName evidence="6">RNA polymerase II subunit A C-terminal domain phosphatase</fullName>
        <ecNumber evidence="6">3.1.3.16</ecNumber>
    </recommendedName>
</protein>
<comment type="catalytic activity">
    <reaction evidence="5 6">
        <text>O-phospho-L-threonyl-[protein] + H2O = L-threonyl-[protein] + phosphate</text>
        <dbReference type="Rhea" id="RHEA:47004"/>
        <dbReference type="Rhea" id="RHEA-COMP:11060"/>
        <dbReference type="Rhea" id="RHEA-COMP:11605"/>
        <dbReference type="ChEBI" id="CHEBI:15377"/>
        <dbReference type="ChEBI" id="CHEBI:30013"/>
        <dbReference type="ChEBI" id="CHEBI:43474"/>
        <dbReference type="ChEBI" id="CHEBI:61977"/>
        <dbReference type="EC" id="3.1.3.16"/>
    </reaction>
</comment>
<dbReference type="RefSeq" id="XP_006819784.1">
    <property type="nucleotide sequence ID" value="XM_006819721.1"/>
</dbReference>
<evidence type="ECO:0000256" key="3">
    <source>
        <dbReference type="ARBA" id="ARBA00023242"/>
    </source>
</evidence>
<dbReference type="SUPFAM" id="SSF56784">
    <property type="entry name" value="HAD-like"/>
    <property type="match status" value="1"/>
</dbReference>
<dbReference type="SUPFAM" id="SSF51230">
    <property type="entry name" value="Single hybrid motif"/>
    <property type="match status" value="1"/>
</dbReference>
<feature type="compositionally biased region" description="Basic and acidic residues" evidence="7">
    <location>
        <begin position="447"/>
        <end position="501"/>
    </location>
</feature>
<evidence type="ECO:0000259" key="9">
    <source>
        <dbReference type="PROSITE" id="PS50969"/>
    </source>
</evidence>
<dbReference type="PROSITE" id="PS50172">
    <property type="entry name" value="BRCT"/>
    <property type="match status" value="1"/>
</dbReference>
<dbReference type="PROSITE" id="PS50969">
    <property type="entry name" value="FCP1"/>
    <property type="match status" value="1"/>
</dbReference>
<feature type="region of interest" description="Disordered" evidence="7">
    <location>
        <begin position="656"/>
        <end position="855"/>
    </location>
</feature>
<dbReference type="Pfam" id="PF26077">
    <property type="entry name" value="BSH_Fcp1"/>
    <property type="match status" value="1"/>
</dbReference>
<dbReference type="InterPro" id="IPR036412">
    <property type="entry name" value="HAD-like_sf"/>
</dbReference>
<dbReference type="Gene3D" id="3.40.50.10190">
    <property type="entry name" value="BRCT domain"/>
    <property type="match status" value="1"/>
</dbReference>
<evidence type="ECO:0000313" key="10">
    <source>
        <dbReference type="Proteomes" id="UP000694865"/>
    </source>
</evidence>
<evidence type="ECO:0000256" key="4">
    <source>
        <dbReference type="ARBA" id="ARBA00047761"/>
    </source>
</evidence>
<dbReference type="NCBIfam" id="TIGR02250">
    <property type="entry name" value="FCP1_euk"/>
    <property type="match status" value="1"/>
</dbReference>
<dbReference type="EC" id="3.1.3.16" evidence="6"/>
<feature type="compositionally biased region" description="Low complexity" evidence="7">
    <location>
        <begin position="778"/>
        <end position="805"/>
    </location>
</feature>
<keyword evidence="3 6" id="KW-0539">Nucleus</keyword>
<dbReference type="Gene3D" id="2.40.50.100">
    <property type="match status" value="1"/>
</dbReference>
<feature type="compositionally biased region" description="Basic and acidic residues" evidence="7">
    <location>
        <begin position="718"/>
        <end position="737"/>
    </location>
</feature>
<feature type="domain" description="BRCT" evidence="8">
    <location>
        <begin position="549"/>
        <end position="652"/>
    </location>
</feature>
<dbReference type="InterPro" id="IPR058785">
    <property type="entry name" value="BSH_FCP1"/>
</dbReference>
<dbReference type="GeneID" id="100366520"/>
<dbReference type="Proteomes" id="UP000694865">
    <property type="component" value="Unplaced"/>
</dbReference>
<dbReference type="InterPro" id="IPR023214">
    <property type="entry name" value="HAD_sf"/>
</dbReference>
<dbReference type="InterPro" id="IPR011947">
    <property type="entry name" value="FCP1_euk"/>
</dbReference>
<proteinExistence type="predicted"/>
<evidence type="ECO:0000256" key="2">
    <source>
        <dbReference type="ARBA" id="ARBA00022801"/>
    </source>
</evidence>